<evidence type="ECO:0008006" key="4">
    <source>
        <dbReference type="Google" id="ProtNLM"/>
    </source>
</evidence>
<keyword evidence="3" id="KW-1185">Reference proteome</keyword>
<keyword evidence="1" id="KW-0560">Oxidoreductase</keyword>
<dbReference type="PANTHER" id="PTHR30096">
    <property type="entry name" value="4,5-DOPA DIOXYGENASE EXTRADIOL-LIKE PROTEIN"/>
    <property type="match status" value="1"/>
</dbReference>
<reference evidence="2 3" key="1">
    <citation type="submission" date="2019-07" db="EMBL/GenBank/DDBJ databases">
        <title>Whole genome shotgun sequence of Halomonas variabilis NBRC 102410.</title>
        <authorList>
            <person name="Hosoyama A."/>
            <person name="Uohara A."/>
            <person name="Ohji S."/>
            <person name="Ichikawa N."/>
        </authorList>
    </citation>
    <scope>NUCLEOTIDE SEQUENCE [LARGE SCALE GENOMIC DNA]</scope>
    <source>
        <strain evidence="2 3">NBRC 102410</strain>
    </source>
</reference>
<dbReference type="EMBL" id="BJXV01000008">
    <property type="protein sequence ID" value="GEN27852.1"/>
    <property type="molecule type" value="Genomic_DNA"/>
</dbReference>
<dbReference type="AlphaFoldDB" id="A0A511URM9"/>
<protein>
    <recommendedName>
        <fullName evidence="4">Extradiol ring-cleavage dioxygenase class III enzyme subunit B domain-containing protein</fullName>
    </recommendedName>
</protein>
<organism evidence="2 3">
    <name type="scientific">Halovibrio variabilis</name>
    <dbReference type="NCBI Taxonomy" id="31910"/>
    <lineage>
        <taxon>Bacteria</taxon>
        <taxon>Pseudomonadati</taxon>
        <taxon>Pseudomonadota</taxon>
        <taxon>Gammaproteobacteria</taxon>
        <taxon>Oceanospirillales</taxon>
        <taxon>Halomonadaceae</taxon>
        <taxon>Halovibrio</taxon>
    </lineage>
</organism>
<proteinExistence type="predicted"/>
<dbReference type="GO" id="GO:0016491">
    <property type="term" value="F:oxidoreductase activity"/>
    <property type="evidence" value="ECO:0007669"/>
    <property type="project" value="UniProtKB-KW"/>
</dbReference>
<sequence>MLPSLFISHGSPMLALNKTPTHDFLRERGKQLSPRAVVMVSAHSESLTLKVSTSANLETIHDFGGFSSASIPPLVNRNWLNGLPCYWAPSG</sequence>
<comment type="caution">
    <text evidence="2">The sequence shown here is derived from an EMBL/GenBank/DDBJ whole genome shotgun (WGS) entry which is preliminary data.</text>
</comment>
<evidence type="ECO:0000256" key="1">
    <source>
        <dbReference type="ARBA" id="ARBA00023002"/>
    </source>
</evidence>
<dbReference type="SUPFAM" id="SSF53213">
    <property type="entry name" value="LigB-like"/>
    <property type="match status" value="1"/>
</dbReference>
<evidence type="ECO:0000313" key="3">
    <source>
        <dbReference type="Proteomes" id="UP000321303"/>
    </source>
</evidence>
<gene>
    <name evidence="2" type="ORF">HVA01_14980</name>
</gene>
<dbReference type="RefSeq" id="WP_246129541.1">
    <property type="nucleotide sequence ID" value="NZ_BJXV01000008.1"/>
</dbReference>
<dbReference type="PANTHER" id="PTHR30096:SF0">
    <property type="entry name" value="4,5-DOPA DIOXYGENASE EXTRADIOL-LIKE PROTEIN"/>
    <property type="match status" value="1"/>
</dbReference>
<name>A0A511URM9_9GAMM</name>
<dbReference type="Proteomes" id="UP000321303">
    <property type="component" value="Unassembled WGS sequence"/>
</dbReference>
<accession>A0A511URM9</accession>
<evidence type="ECO:0000313" key="2">
    <source>
        <dbReference type="EMBL" id="GEN27852.1"/>
    </source>
</evidence>
<dbReference type="Gene3D" id="3.40.830.10">
    <property type="entry name" value="LigB-like"/>
    <property type="match status" value="1"/>
</dbReference>